<accession>A0ABU1GT16</accession>
<comment type="similarity">
    <text evidence="4 12">Belongs to the FliF family.</text>
</comment>
<organism evidence="17 18">
    <name type="scientific">Larsenimonas suaedae</name>
    <dbReference type="NCBI Taxonomy" id="1851019"/>
    <lineage>
        <taxon>Bacteria</taxon>
        <taxon>Pseudomonadati</taxon>
        <taxon>Pseudomonadota</taxon>
        <taxon>Gammaproteobacteria</taxon>
        <taxon>Oceanospirillales</taxon>
        <taxon>Halomonadaceae</taxon>
        <taxon>Larsenimonas</taxon>
    </lineage>
</organism>
<evidence type="ECO:0000259" key="16">
    <source>
        <dbReference type="Pfam" id="PF08345"/>
    </source>
</evidence>
<evidence type="ECO:0000256" key="3">
    <source>
        <dbReference type="ARBA" id="ARBA00004651"/>
    </source>
</evidence>
<feature type="compositionally biased region" description="Polar residues" evidence="13">
    <location>
        <begin position="342"/>
        <end position="355"/>
    </location>
</feature>
<evidence type="ECO:0000313" key="17">
    <source>
        <dbReference type="EMBL" id="MDR5895156.1"/>
    </source>
</evidence>
<comment type="subunit">
    <text evidence="11">The basal body constitutes a major portion of the flagellar organelle and consists of four rings (L,P,S, and M) mounted on a central rod. The M ring is integral to the inner membrane of the cell and may be connected to the flagellar rod via the S ring. The S (supramembrane ring) lies just distal to the M ring. The L and P rings lie in the outer membrane and the periplasmic space, respectively.</text>
</comment>
<proteinExistence type="inferred from homology"/>
<comment type="caution">
    <text evidence="17">The sequence shown here is derived from an EMBL/GenBank/DDBJ whole genome shotgun (WGS) entry which is preliminary data.</text>
</comment>
<evidence type="ECO:0000256" key="1">
    <source>
        <dbReference type="ARBA" id="ARBA00003820"/>
    </source>
</evidence>
<dbReference type="InterPro" id="IPR045851">
    <property type="entry name" value="AMP-bd_C_sf"/>
</dbReference>
<dbReference type="Proteomes" id="UP001269375">
    <property type="component" value="Unassembled WGS sequence"/>
</dbReference>
<dbReference type="Pfam" id="PF01514">
    <property type="entry name" value="YscJ_FliF"/>
    <property type="match status" value="1"/>
</dbReference>
<dbReference type="Pfam" id="PF08345">
    <property type="entry name" value="YscJ_FliF_C"/>
    <property type="match status" value="1"/>
</dbReference>
<feature type="region of interest" description="Disordered" evidence="13">
    <location>
        <begin position="280"/>
        <end position="355"/>
    </location>
</feature>
<gene>
    <name evidence="17" type="primary">fliF</name>
    <name evidence="17" type="ORF">QC825_03565</name>
</gene>
<keyword evidence="17" id="KW-0966">Cell projection</keyword>
<dbReference type="NCBIfam" id="TIGR00206">
    <property type="entry name" value="fliF"/>
    <property type="match status" value="1"/>
</dbReference>
<reference evidence="17 18" key="1">
    <citation type="submission" date="2023-04" db="EMBL/GenBank/DDBJ databases">
        <title>A long-awaited taxogenomic arrangement of the family Halomonadaceae.</title>
        <authorList>
            <person name="De La Haba R."/>
            <person name="Chuvochina M."/>
            <person name="Wittouck S."/>
            <person name="Arahal D.R."/>
            <person name="Sanchez-Porro C."/>
            <person name="Hugenholtz P."/>
            <person name="Ventosa A."/>
        </authorList>
    </citation>
    <scope>NUCLEOTIDE SEQUENCE [LARGE SCALE GENOMIC DNA]</scope>
    <source>
        <strain evidence="17 18">DSM 22428</strain>
    </source>
</reference>
<sequence length="560" mass="61533">MTNEATSTTMGGDKKPSLIEQIKANPKIPAIIVAAAALAIVVTLLLWARSPDYRVLFSNLSGRDGGEIVTQLEQMQVPYKLSPSGETISVPVDQVAQTRLNLAGQGLPRGGNVGFELMDNQSFGVSQFAEHVNYQRSLEGELARSIESLGSVRTARVHLAIPKPTVFVRDKKSPRASIVVSLYAGRVLDAGQVNAITHLVSSSVTDMPASQVTVVDESGNLLSNSASDGLGEMNDTQLKYTTKIEDKIRSRIESIIAPLVGKNNVKAMVTADVDFSVGEHTQEKYGPNQPPNEAAVRSQQTSEAKQVGEGTVGGVPGALSNQPPGVAASPINAQQEGEDGEQQVTAPQSSQRNTTVNYEVDRTIRHVKEDTGQVERLSVAVVVNFRPQVDEEGNVTQAALSDEEMQRINRLVREAMGFSDARGDSLEVVNSQFTEPERMPTPPWWQNSELIALAMTIGKYLLIALIALFLWKKLVKPYAGRYMPRQERDEDGISVMVGDDDEEDDIDQEMENKRLKQEEQKRNQKREEYKRKLENTRTVAKQDPKLVAVIIKGWMHHDGQ</sequence>
<keyword evidence="7 14" id="KW-0812">Transmembrane</keyword>
<feature type="domain" description="Flagellar M-ring N-terminal" evidence="15">
    <location>
        <begin position="49"/>
        <end position="223"/>
    </location>
</feature>
<evidence type="ECO:0000256" key="11">
    <source>
        <dbReference type="ARBA" id="ARBA00025936"/>
    </source>
</evidence>
<evidence type="ECO:0000256" key="10">
    <source>
        <dbReference type="ARBA" id="ARBA00023143"/>
    </source>
</evidence>
<name>A0ABU1GT16_9GAMM</name>
<evidence type="ECO:0000256" key="5">
    <source>
        <dbReference type="ARBA" id="ARBA00017949"/>
    </source>
</evidence>
<evidence type="ECO:0000256" key="9">
    <source>
        <dbReference type="ARBA" id="ARBA00023136"/>
    </source>
</evidence>
<feature type="domain" description="Flagellar M-ring C-terminal" evidence="16">
    <location>
        <begin position="257"/>
        <end position="433"/>
    </location>
</feature>
<keyword evidence="10 12" id="KW-0975">Bacterial flagellum</keyword>
<evidence type="ECO:0000259" key="15">
    <source>
        <dbReference type="Pfam" id="PF01514"/>
    </source>
</evidence>
<feature type="region of interest" description="Disordered" evidence="13">
    <location>
        <begin position="490"/>
        <end position="537"/>
    </location>
</feature>
<dbReference type="InterPro" id="IPR013556">
    <property type="entry name" value="Flag_M-ring_C"/>
</dbReference>
<dbReference type="PANTHER" id="PTHR30046:SF0">
    <property type="entry name" value="FLAGELLAR M-RING PROTEIN"/>
    <property type="match status" value="1"/>
</dbReference>
<keyword evidence="17" id="KW-0969">Cilium</keyword>
<evidence type="ECO:0000256" key="12">
    <source>
        <dbReference type="PIRNR" id="PIRNR004862"/>
    </source>
</evidence>
<dbReference type="PANTHER" id="PTHR30046">
    <property type="entry name" value="FLAGELLAR M-RING PROTEIN"/>
    <property type="match status" value="1"/>
</dbReference>
<keyword evidence="8 14" id="KW-1133">Transmembrane helix</keyword>
<evidence type="ECO:0000256" key="13">
    <source>
        <dbReference type="SAM" id="MobiDB-lite"/>
    </source>
</evidence>
<evidence type="ECO:0000256" key="14">
    <source>
        <dbReference type="SAM" id="Phobius"/>
    </source>
</evidence>
<feature type="compositionally biased region" description="Basic and acidic residues" evidence="13">
    <location>
        <begin position="510"/>
        <end position="537"/>
    </location>
</feature>
<comment type="subcellular location">
    <subcellularLocation>
        <location evidence="2 12">Bacterial flagellum basal body</location>
    </subcellularLocation>
    <subcellularLocation>
        <location evidence="3">Cell membrane</location>
        <topology evidence="3">Multi-pass membrane protein</topology>
    </subcellularLocation>
</comment>
<protein>
    <recommendedName>
        <fullName evidence="5 12">Flagellar M-ring protein</fullName>
    </recommendedName>
</protein>
<evidence type="ECO:0000313" key="18">
    <source>
        <dbReference type="Proteomes" id="UP001269375"/>
    </source>
</evidence>
<evidence type="ECO:0000256" key="2">
    <source>
        <dbReference type="ARBA" id="ARBA00004117"/>
    </source>
</evidence>
<feature type="transmembrane region" description="Helical" evidence="14">
    <location>
        <begin position="28"/>
        <end position="48"/>
    </location>
</feature>
<dbReference type="InterPro" id="IPR006182">
    <property type="entry name" value="FliF_N_dom"/>
</dbReference>
<feature type="compositionally biased region" description="Acidic residues" evidence="13">
    <location>
        <begin position="498"/>
        <end position="509"/>
    </location>
</feature>
<dbReference type="EMBL" id="JARWAO010000002">
    <property type="protein sequence ID" value="MDR5895156.1"/>
    <property type="molecule type" value="Genomic_DNA"/>
</dbReference>
<dbReference type="PRINTS" id="PR01009">
    <property type="entry name" value="FLGMRINGFLIF"/>
</dbReference>
<evidence type="ECO:0000256" key="4">
    <source>
        <dbReference type="ARBA" id="ARBA00007971"/>
    </source>
</evidence>
<keyword evidence="6" id="KW-1003">Cell membrane</keyword>
<dbReference type="InterPro" id="IPR043427">
    <property type="entry name" value="YscJ/FliF"/>
</dbReference>
<dbReference type="PIRSF" id="PIRSF004862">
    <property type="entry name" value="FliF"/>
    <property type="match status" value="1"/>
</dbReference>
<evidence type="ECO:0000256" key="7">
    <source>
        <dbReference type="ARBA" id="ARBA00022692"/>
    </source>
</evidence>
<keyword evidence="18" id="KW-1185">Reference proteome</keyword>
<dbReference type="InterPro" id="IPR000067">
    <property type="entry name" value="FlgMring_FliF"/>
</dbReference>
<evidence type="ECO:0000256" key="6">
    <source>
        <dbReference type="ARBA" id="ARBA00022475"/>
    </source>
</evidence>
<dbReference type="RefSeq" id="WP_251590373.1">
    <property type="nucleotide sequence ID" value="NZ_JAMLJI010000001.1"/>
</dbReference>
<dbReference type="Gene3D" id="3.30.300.30">
    <property type="match status" value="1"/>
</dbReference>
<keyword evidence="17" id="KW-0282">Flagellum</keyword>
<evidence type="ECO:0000256" key="8">
    <source>
        <dbReference type="ARBA" id="ARBA00022989"/>
    </source>
</evidence>
<comment type="function">
    <text evidence="1 12">The M ring may be actively involved in energy transduction.</text>
</comment>
<feature type="transmembrane region" description="Helical" evidence="14">
    <location>
        <begin position="450"/>
        <end position="471"/>
    </location>
</feature>
<keyword evidence="9 14" id="KW-0472">Membrane</keyword>